<dbReference type="RefSeq" id="WP_213215589.1">
    <property type="nucleotide sequence ID" value="NZ_QTKU01000001.1"/>
</dbReference>
<dbReference type="SUPFAM" id="SSF56059">
    <property type="entry name" value="Glutathione synthetase ATP-binding domain-like"/>
    <property type="match status" value="1"/>
</dbReference>
<dbReference type="PROSITE" id="PS51186">
    <property type="entry name" value="GNAT"/>
    <property type="match status" value="1"/>
</dbReference>
<feature type="compositionally biased region" description="Basic and acidic residues" evidence="2">
    <location>
        <begin position="14"/>
        <end position="26"/>
    </location>
</feature>
<dbReference type="GO" id="GO:0046872">
    <property type="term" value="F:metal ion binding"/>
    <property type="evidence" value="ECO:0007669"/>
    <property type="project" value="InterPro"/>
</dbReference>
<dbReference type="CDD" id="cd04301">
    <property type="entry name" value="NAT_SF"/>
    <property type="match status" value="1"/>
</dbReference>
<accession>A0A944CCM4</accession>
<dbReference type="PROSITE" id="PS50975">
    <property type="entry name" value="ATP_GRASP"/>
    <property type="match status" value="1"/>
</dbReference>
<dbReference type="Gene3D" id="3.30.1490.20">
    <property type="entry name" value="ATP-grasp fold, A domain"/>
    <property type="match status" value="1"/>
</dbReference>
<keyword evidence="1" id="KW-0067">ATP-binding</keyword>
<comment type="caution">
    <text evidence="5">The sequence shown here is derived from an EMBL/GenBank/DDBJ whole genome shotgun (WGS) entry which is preliminary data.</text>
</comment>
<dbReference type="GO" id="GO:0016747">
    <property type="term" value="F:acyltransferase activity, transferring groups other than amino-acyl groups"/>
    <property type="evidence" value="ECO:0007669"/>
    <property type="project" value="InterPro"/>
</dbReference>
<dbReference type="Gene3D" id="3.40.630.30">
    <property type="match status" value="1"/>
</dbReference>
<dbReference type="GO" id="GO:0005737">
    <property type="term" value="C:cytoplasm"/>
    <property type="evidence" value="ECO:0007669"/>
    <property type="project" value="TreeGrafter"/>
</dbReference>
<sequence length="605" mass="66862">MSTTRKSKTTSQGGHREHARDRDGAYAHRLRKMRDNGLKPPITVGEEAQDEGTSRNVIDCGWGRLLFAQGFNSPAELLDCLREEHDDQRDIAVYVRDPQVLLGQAPGEVFLDPSHTYRLQLSTFRASRHHPKGFFIRRLTSIDDADAINRLYAARGMVKIEPEFFWEQRDARSISYFVAEDKETGEIIGTATAIDHAKAVDDPENGSSLWCLAVDPQARHSGVGRSLVGHLAEYFTTRGRAYMDLSVLHDNEEAIALYEKLGFERVPFFAVKRKNTINEKLFVGPTTDDELNPYAAIIVKEARLRGIHVELSDPERGYFTLIHGARSIRCRESLSELTSAVALSLCDDKGAARRVAEAAGVSVPAQMNADAPALELERFIAEHGKVVIKPTSGEQGRGVSVGLTSLDEVTSATKEARAVSSQVIMEECIDGTDLRLVIINHQLVAAAVRQPPEVVGNGRDTIRHLIASQSRRRASATGGESCIPFDAETKRTIASQGYSLDDVLPQAESLRVRRTANLHTGGTIHDVTDIVHPKLVEDAIRLTRAIDIPVAGIDFMIKASDQPHYWFIEANERPGLANHEPHPTAERFIDLLFPLTAARSARPSL</sequence>
<dbReference type="PANTHER" id="PTHR21621">
    <property type="entry name" value="RIBOSOMAL PROTEIN S6 MODIFICATION PROTEIN"/>
    <property type="match status" value="1"/>
</dbReference>
<keyword evidence="1" id="KW-0547">Nucleotide-binding</keyword>
<dbReference type="GO" id="GO:0005524">
    <property type="term" value="F:ATP binding"/>
    <property type="evidence" value="ECO:0007669"/>
    <property type="project" value="UniProtKB-UniRule"/>
</dbReference>
<dbReference type="InterPro" id="IPR017534">
    <property type="entry name" value="GNAT-acetyltransferase"/>
</dbReference>
<dbReference type="InterPro" id="IPR016181">
    <property type="entry name" value="Acyl_CoA_acyltransferase"/>
</dbReference>
<dbReference type="PANTHER" id="PTHR21621:SF0">
    <property type="entry name" value="BETA-CITRYLGLUTAMATE SYNTHASE B-RELATED"/>
    <property type="match status" value="1"/>
</dbReference>
<dbReference type="SUPFAM" id="SSF55729">
    <property type="entry name" value="Acyl-CoA N-acyltransferases (Nat)"/>
    <property type="match status" value="1"/>
</dbReference>
<dbReference type="NCBIfam" id="TIGR03103">
    <property type="entry name" value="trio_acet_GNAT"/>
    <property type="match status" value="1"/>
</dbReference>
<feature type="region of interest" description="Disordered" evidence="2">
    <location>
        <begin position="1"/>
        <end position="26"/>
    </location>
</feature>
<dbReference type="GO" id="GO:0009432">
    <property type="term" value="P:SOS response"/>
    <property type="evidence" value="ECO:0007669"/>
    <property type="project" value="TreeGrafter"/>
</dbReference>
<dbReference type="InterPro" id="IPR000182">
    <property type="entry name" value="GNAT_dom"/>
</dbReference>
<feature type="domain" description="N-acetyltransferase" evidence="4">
    <location>
        <begin position="134"/>
        <end position="284"/>
    </location>
</feature>
<dbReference type="EMBL" id="QTKU01000001">
    <property type="protein sequence ID" value="MBS8260089.1"/>
    <property type="molecule type" value="Genomic_DNA"/>
</dbReference>
<organism evidence="5 6">
    <name type="scientific">Roseibium polysiphoniae</name>
    <dbReference type="NCBI Taxonomy" id="2571221"/>
    <lineage>
        <taxon>Bacteria</taxon>
        <taxon>Pseudomonadati</taxon>
        <taxon>Pseudomonadota</taxon>
        <taxon>Alphaproteobacteria</taxon>
        <taxon>Hyphomicrobiales</taxon>
        <taxon>Stappiaceae</taxon>
        <taxon>Roseibium</taxon>
    </lineage>
</organism>
<evidence type="ECO:0000256" key="2">
    <source>
        <dbReference type="SAM" id="MobiDB-lite"/>
    </source>
</evidence>
<dbReference type="Gene3D" id="3.30.470.20">
    <property type="entry name" value="ATP-grasp fold, B domain"/>
    <property type="match status" value="2"/>
</dbReference>
<evidence type="ECO:0000259" key="4">
    <source>
        <dbReference type="PROSITE" id="PS51186"/>
    </source>
</evidence>
<evidence type="ECO:0000313" key="6">
    <source>
        <dbReference type="Proteomes" id="UP000705379"/>
    </source>
</evidence>
<evidence type="ECO:0000313" key="5">
    <source>
        <dbReference type="EMBL" id="MBS8260089.1"/>
    </source>
</evidence>
<reference evidence="5" key="2">
    <citation type="journal article" date="2021" name="Microorganisms">
        <title>Bacterial Dimethylsulfoniopropionate Biosynthesis in the East China Sea.</title>
        <authorList>
            <person name="Liu J."/>
            <person name="Zhang Y."/>
            <person name="Liu J."/>
            <person name="Zhong H."/>
            <person name="Williams B.T."/>
            <person name="Zheng Y."/>
            <person name="Curson A.R.J."/>
            <person name="Sun C."/>
            <person name="Sun H."/>
            <person name="Song D."/>
            <person name="Wagner Mackenzie B."/>
            <person name="Bermejo Martinez A."/>
            <person name="Todd J.D."/>
            <person name="Zhang X.H."/>
        </authorList>
    </citation>
    <scope>NUCLEOTIDE SEQUENCE</scope>
    <source>
        <strain evidence="5">AESS21</strain>
    </source>
</reference>
<dbReference type="AlphaFoldDB" id="A0A944CCM4"/>
<evidence type="ECO:0000259" key="3">
    <source>
        <dbReference type="PROSITE" id="PS50975"/>
    </source>
</evidence>
<gene>
    <name evidence="5" type="primary">ngg</name>
    <name evidence="5" type="ORF">DYI23_07660</name>
</gene>
<dbReference type="GO" id="GO:0018169">
    <property type="term" value="F:ribosomal S6-glutamic acid ligase activity"/>
    <property type="evidence" value="ECO:0007669"/>
    <property type="project" value="TreeGrafter"/>
</dbReference>
<dbReference type="InterPro" id="IPR013815">
    <property type="entry name" value="ATP_grasp_subdomain_1"/>
</dbReference>
<protein>
    <submittedName>
        <fullName evidence="5">N-acetylglutaminylglutamine synthetase</fullName>
    </submittedName>
</protein>
<feature type="domain" description="ATP-grasp" evidence="3">
    <location>
        <begin position="353"/>
        <end position="597"/>
    </location>
</feature>
<name>A0A944CCM4_9HYPH</name>
<reference evidence="5" key="1">
    <citation type="submission" date="2018-08" db="EMBL/GenBank/DDBJ databases">
        <authorList>
            <person name="Jin W."/>
            <person name="Wang H."/>
            <person name="Yang Y."/>
            <person name="Li M."/>
            <person name="Liu J."/>
        </authorList>
    </citation>
    <scope>NUCLEOTIDE SEQUENCE</scope>
    <source>
        <strain evidence="5">AESS21</strain>
    </source>
</reference>
<dbReference type="Pfam" id="PF00583">
    <property type="entry name" value="Acetyltransf_1"/>
    <property type="match status" value="1"/>
</dbReference>
<dbReference type="InterPro" id="IPR011761">
    <property type="entry name" value="ATP-grasp"/>
</dbReference>
<dbReference type="Proteomes" id="UP000705379">
    <property type="component" value="Unassembled WGS sequence"/>
</dbReference>
<evidence type="ECO:0000256" key="1">
    <source>
        <dbReference type="PROSITE-ProRule" id="PRU00409"/>
    </source>
</evidence>
<proteinExistence type="predicted"/>